<keyword evidence="2" id="KW-0677">Repeat</keyword>
<dbReference type="SUPFAM" id="SSF51126">
    <property type="entry name" value="Pectin lyase-like"/>
    <property type="match status" value="1"/>
</dbReference>
<dbReference type="Proteomes" id="UP000235803">
    <property type="component" value="Unassembled WGS sequence"/>
</dbReference>
<reference evidence="5 6" key="1">
    <citation type="submission" date="2018-01" db="EMBL/GenBank/DDBJ databases">
        <title>Halomonas endophytica sp. nov., isolated from storage liquid in the stems of Populus euphratica.</title>
        <authorList>
            <person name="Chen C."/>
        </authorList>
    </citation>
    <scope>NUCLEOTIDE SEQUENCE [LARGE SCALE GENOMIC DNA]</scope>
    <source>
        <strain evidence="5 6">MC28</strain>
    </source>
</reference>
<organism evidence="5 6">
    <name type="scientific">Billgrantia endophytica</name>
    <dbReference type="NCBI Taxonomy" id="2033802"/>
    <lineage>
        <taxon>Bacteria</taxon>
        <taxon>Pseudomonadati</taxon>
        <taxon>Pseudomonadota</taxon>
        <taxon>Gammaproteobacteria</taxon>
        <taxon>Oceanospirillales</taxon>
        <taxon>Halomonadaceae</taxon>
        <taxon>Billgrantia</taxon>
    </lineage>
</organism>
<protein>
    <submittedName>
        <fullName evidence="5">Copper-binding protein</fullName>
    </submittedName>
</protein>
<dbReference type="OrthoDB" id="9767990at2"/>
<accession>A0A2N7U2Y1</accession>
<evidence type="ECO:0000256" key="2">
    <source>
        <dbReference type="ARBA" id="ARBA00022737"/>
    </source>
</evidence>
<evidence type="ECO:0000313" key="6">
    <source>
        <dbReference type="Proteomes" id="UP000235803"/>
    </source>
</evidence>
<evidence type="ECO:0000313" key="5">
    <source>
        <dbReference type="EMBL" id="PMR74794.1"/>
    </source>
</evidence>
<sequence length="451" mass="49612">MSPAGPSGPAPSEQEVAVLLRILVSCCLLLLAPLAHSAQRIEPDHGSLQSHIDDASPGSELLLGEGVHRGNIIIDKPLTLRGDPGAILDAEGHGDVIRVTAADVRIEGLTLRNSGYNLTDMNAGIHGERGAHRLHVEDITMDNVAFGIWLWHAEAPTLIGNRITGNTEVRSQDRGDAIRLYNIDGGLIAGNDIRDARDAIYVDTSRDLEFRGNRLRDSRFGIHYMFTHGSLLIDNHTSGTRAGYALMMSRDLEVLNNRSENDRNYGILMNYVNYSTIAGNDISGITAWHGMAGEGDEHGVTLGAEGKALFIYNSQANEIHNNRVADSELGIHLTAGSENNRLYHNAFINNRQQVMYVSTRTQEWSVDGKGNYWSDYLGWDLAGDGVGDTAYEPNDAVDRLLWRYPSARLLMHSPAVVALRWVQRQFPIFRAQGVRDSAPLMREPPIGGIRP</sequence>
<name>A0A2N7U2Y1_9GAMM</name>
<dbReference type="InterPro" id="IPR026464">
    <property type="entry name" value="NosD_copper_fam"/>
</dbReference>
<dbReference type="AlphaFoldDB" id="A0A2N7U2Y1"/>
<dbReference type="PANTHER" id="PTHR22990:SF15">
    <property type="entry name" value="F-BOX ONLY PROTEIN 10"/>
    <property type="match status" value="1"/>
</dbReference>
<dbReference type="EMBL" id="PNRF01000027">
    <property type="protein sequence ID" value="PMR74794.1"/>
    <property type="molecule type" value="Genomic_DNA"/>
</dbReference>
<comment type="pathway">
    <text evidence="1">Protein modification; protein ubiquitination.</text>
</comment>
<evidence type="ECO:0000256" key="1">
    <source>
        <dbReference type="ARBA" id="ARBA00004906"/>
    </source>
</evidence>
<keyword evidence="3" id="KW-0833">Ubl conjugation pathway</keyword>
<evidence type="ECO:0000259" key="4">
    <source>
        <dbReference type="SMART" id="SM00722"/>
    </source>
</evidence>
<comment type="caution">
    <text evidence="5">The sequence shown here is derived from an EMBL/GenBank/DDBJ whole genome shotgun (WGS) entry which is preliminary data.</text>
</comment>
<dbReference type="NCBIfam" id="TIGR04247">
    <property type="entry name" value="NosD_copper_fam"/>
    <property type="match status" value="1"/>
</dbReference>
<feature type="domain" description="Carbohydrate-binding/sugar hydrolysis" evidence="4">
    <location>
        <begin position="55"/>
        <end position="203"/>
    </location>
</feature>
<proteinExistence type="predicted"/>
<dbReference type="SMART" id="SM00722">
    <property type="entry name" value="CASH"/>
    <property type="match status" value="2"/>
</dbReference>
<dbReference type="InterPro" id="IPR051550">
    <property type="entry name" value="SCF-Subunits/Alg-Epimerases"/>
</dbReference>
<dbReference type="InterPro" id="IPR006633">
    <property type="entry name" value="Carb-bd_sugar_hydrolysis-dom"/>
</dbReference>
<gene>
    <name evidence="5" type="ORF">C1H69_12115</name>
</gene>
<dbReference type="InterPro" id="IPR007742">
    <property type="entry name" value="NosD_dom"/>
</dbReference>
<evidence type="ECO:0000256" key="3">
    <source>
        <dbReference type="ARBA" id="ARBA00022786"/>
    </source>
</evidence>
<dbReference type="InterPro" id="IPR006626">
    <property type="entry name" value="PbH1"/>
</dbReference>
<dbReference type="InterPro" id="IPR011050">
    <property type="entry name" value="Pectin_lyase_fold/virulence"/>
</dbReference>
<dbReference type="InterPro" id="IPR022441">
    <property type="entry name" value="Para_beta_helix_rpt-2"/>
</dbReference>
<dbReference type="InterPro" id="IPR012334">
    <property type="entry name" value="Pectin_lyas_fold"/>
</dbReference>
<dbReference type="NCBIfam" id="TIGR03804">
    <property type="entry name" value="para_beta_helix"/>
    <property type="match status" value="1"/>
</dbReference>
<keyword evidence="6" id="KW-1185">Reference proteome</keyword>
<dbReference type="PANTHER" id="PTHR22990">
    <property type="entry name" value="F-BOX ONLY PROTEIN"/>
    <property type="match status" value="1"/>
</dbReference>
<dbReference type="Gene3D" id="2.160.20.10">
    <property type="entry name" value="Single-stranded right-handed beta-helix, Pectin lyase-like"/>
    <property type="match status" value="2"/>
</dbReference>
<feature type="domain" description="Carbohydrate-binding/sugar hydrolysis" evidence="4">
    <location>
        <begin position="209"/>
        <end position="389"/>
    </location>
</feature>
<dbReference type="SMART" id="SM00710">
    <property type="entry name" value="PbH1"/>
    <property type="match status" value="9"/>
</dbReference>
<dbReference type="Pfam" id="PF05048">
    <property type="entry name" value="NosD"/>
    <property type="match status" value="1"/>
</dbReference>